<gene>
    <name evidence="2" type="ORF">OCBIM_22014228mg</name>
</gene>
<dbReference type="AlphaFoldDB" id="A0A0L8FMG1"/>
<dbReference type="EMBL" id="KQ428805">
    <property type="protein sequence ID" value="KOF65847.1"/>
    <property type="molecule type" value="Genomic_DNA"/>
</dbReference>
<keyword evidence="1" id="KW-0812">Transmembrane</keyword>
<keyword evidence="1" id="KW-0472">Membrane</keyword>
<feature type="transmembrane region" description="Helical" evidence="1">
    <location>
        <begin position="21"/>
        <end position="41"/>
    </location>
</feature>
<protein>
    <submittedName>
        <fullName evidence="2">Uncharacterized protein</fullName>
    </submittedName>
</protein>
<organism evidence="2">
    <name type="scientific">Octopus bimaculoides</name>
    <name type="common">California two-spotted octopus</name>
    <dbReference type="NCBI Taxonomy" id="37653"/>
    <lineage>
        <taxon>Eukaryota</taxon>
        <taxon>Metazoa</taxon>
        <taxon>Spiralia</taxon>
        <taxon>Lophotrochozoa</taxon>
        <taxon>Mollusca</taxon>
        <taxon>Cephalopoda</taxon>
        <taxon>Coleoidea</taxon>
        <taxon>Octopodiformes</taxon>
        <taxon>Octopoda</taxon>
        <taxon>Incirrata</taxon>
        <taxon>Octopodidae</taxon>
        <taxon>Octopus</taxon>
    </lineage>
</organism>
<sequence length="58" mass="6686">MMTRMGLRTDPMWKPTCTLNLSLYPWPTFTLLTAPLVFTAFTSHSFIPSFLTDHHITV</sequence>
<evidence type="ECO:0000313" key="2">
    <source>
        <dbReference type="EMBL" id="KOF65847.1"/>
    </source>
</evidence>
<evidence type="ECO:0000256" key="1">
    <source>
        <dbReference type="SAM" id="Phobius"/>
    </source>
</evidence>
<reference evidence="2" key="1">
    <citation type="submission" date="2015-07" db="EMBL/GenBank/DDBJ databases">
        <title>MeaNS - Measles Nucleotide Surveillance Program.</title>
        <authorList>
            <person name="Tran T."/>
            <person name="Druce J."/>
        </authorList>
    </citation>
    <scope>NUCLEOTIDE SEQUENCE</scope>
    <source>
        <strain evidence="2">UCB-OBI-ISO-001</strain>
        <tissue evidence="2">Gonad</tissue>
    </source>
</reference>
<proteinExistence type="predicted"/>
<name>A0A0L8FMG1_OCTBM</name>
<accession>A0A0L8FMG1</accession>
<keyword evidence="1" id="KW-1133">Transmembrane helix</keyword>